<dbReference type="PANTHER" id="PTHR39603:SF1">
    <property type="entry name" value="CYANOVIRIN-N DOMAIN-CONTAINING PROTEIN"/>
    <property type="match status" value="1"/>
</dbReference>
<reference evidence="3" key="1">
    <citation type="submission" date="2024-06" db="EMBL/GenBank/DDBJ databases">
        <title>Multi-omics analyses provide insights into the biosynthesis of the anticancer antibiotic pleurotin in Hohenbuehelia grisea.</title>
        <authorList>
            <person name="Weaver J.A."/>
            <person name="Alberti F."/>
        </authorList>
    </citation>
    <scope>NUCLEOTIDE SEQUENCE [LARGE SCALE GENOMIC DNA]</scope>
    <source>
        <strain evidence="3">T-177</strain>
    </source>
</reference>
<protein>
    <submittedName>
        <fullName evidence="2">Uncharacterized protein</fullName>
    </submittedName>
</protein>
<proteinExistence type="predicted"/>
<dbReference type="EMBL" id="JASNQZ010000015">
    <property type="protein sequence ID" value="KAL0947837.1"/>
    <property type="molecule type" value="Genomic_DNA"/>
</dbReference>
<evidence type="ECO:0000256" key="1">
    <source>
        <dbReference type="SAM" id="SignalP"/>
    </source>
</evidence>
<feature type="signal peptide" evidence="1">
    <location>
        <begin position="1"/>
        <end position="19"/>
    </location>
</feature>
<organism evidence="2 3">
    <name type="scientific">Hohenbuehelia grisea</name>
    <dbReference type="NCBI Taxonomy" id="104357"/>
    <lineage>
        <taxon>Eukaryota</taxon>
        <taxon>Fungi</taxon>
        <taxon>Dikarya</taxon>
        <taxon>Basidiomycota</taxon>
        <taxon>Agaricomycotina</taxon>
        <taxon>Agaricomycetes</taxon>
        <taxon>Agaricomycetidae</taxon>
        <taxon>Agaricales</taxon>
        <taxon>Pleurotineae</taxon>
        <taxon>Pleurotaceae</taxon>
        <taxon>Hohenbuehelia</taxon>
    </lineage>
</organism>
<sequence length="175" mass="18079">MVHFTFPLVALALTVSVAATPAPTSATTFSFAQWVDDIITNPDTALTPVQAVEAANAAAVIASAGSLQKRAWCQDQFKSAPANDAAACLDTLARLGSQGVQCTVPADRSDIQMCRIGGAQVVSSKGPAGEHSANCNDVARTGGLIFDSCWRAENTVKGSEICVGNPNFQVNILGV</sequence>
<accession>A0ABR3IX67</accession>
<dbReference type="PANTHER" id="PTHR39603">
    <property type="entry name" value="CYANOVIRIN-N DOMAIN-CONTAINING PROTEIN"/>
    <property type="match status" value="1"/>
</dbReference>
<dbReference type="Proteomes" id="UP001556367">
    <property type="component" value="Unassembled WGS sequence"/>
</dbReference>
<feature type="chain" id="PRO_5045438824" evidence="1">
    <location>
        <begin position="20"/>
        <end position="175"/>
    </location>
</feature>
<comment type="caution">
    <text evidence="2">The sequence shown here is derived from an EMBL/GenBank/DDBJ whole genome shotgun (WGS) entry which is preliminary data.</text>
</comment>
<evidence type="ECO:0000313" key="3">
    <source>
        <dbReference type="Proteomes" id="UP001556367"/>
    </source>
</evidence>
<name>A0ABR3IX67_9AGAR</name>
<keyword evidence="3" id="KW-1185">Reference proteome</keyword>
<keyword evidence="1" id="KW-0732">Signal</keyword>
<gene>
    <name evidence="2" type="ORF">HGRIS_013899</name>
</gene>
<evidence type="ECO:0000313" key="2">
    <source>
        <dbReference type="EMBL" id="KAL0947837.1"/>
    </source>
</evidence>